<feature type="region of interest" description="Disordered" evidence="1">
    <location>
        <begin position="259"/>
        <end position="292"/>
    </location>
</feature>
<dbReference type="EMBL" id="KQ947424">
    <property type="protein sequence ID" value="KUJ12278.1"/>
    <property type="molecule type" value="Genomic_DNA"/>
</dbReference>
<dbReference type="GeneID" id="28815535"/>
<feature type="transmembrane region" description="Helical" evidence="2">
    <location>
        <begin position="43"/>
        <end position="63"/>
    </location>
</feature>
<dbReference type="KEGG" id="psco:LY89DRAFT_204578"/>
<evidence type="ECO:0000313" key="3">
    <source>
        <dbReference type="EMBL" id="KUJ12278.1"/>
    </source>
</evidence>
<name>A0A194WWC8_MOLSC</name>
<accession>A0A194WWC8</accession>
<dbReference type="OrthoDB" id="3210850at2759"/>
<dbReference type="Proteomes" id="UP000070700">
    <property type="component" value="Unassembled WGS sequence"/>
</dbReference>
<reference evidence="3 4" key="1">
    <citation type="submission" date="2015-10" db="EMBL/GenBank/DDBJ databases">
        <title>Full genome of DAOMC 229536 Phialocephala scopiformis, a fungal endophyte of spruce producing the potent anti-insectan compound rugulosin.</title>
        <authorList>
            <consortium name="DOE Joint Genome Institute"/>
            <person name="Walker A.K."/>
            <person name="Frasz S.L."/>
            <person name="Seifert K.A."/>
            <person name="Miller J.D."/>
            <person name="Mondo S.J."/>
            <person name="Labutti K."/>
            <person name="Lipzen A."/>
            <person name="Dockter R."/>
            <person name="Kennedy M."/>
            <person name="Grigoriev I.V."/>
            <person name="Spatafora J.W."/>
        </authorList>
    </citation>
    <scope>NUCLEOTIDE SEQUENCE [LARGE SCALE GENOMIC DNA]</scope>
    <source>
        <strain evidence="3 4">CBS 120377</strain>
    </source>
</reference>
<feature type="transmembrane region" description="Helical" evidence="2">
    <location>
        <begin position="122"/>
        <end position="143"/>
    </location>
</feature>
<protein>
    <submittedName>
        <fullName evidence="3">Uncharacterized protein</fullName>
    </submittedName>
</protein>
<feature type="transmembrane region" description="Helical" evidence="2">
    <location>
        <begin position="232"/>
        <end position="252"/>
    </location>
</feature>
<sequence length="374" mass="41476">MVVSVREPEAGTVFSVVLSMVSIGSLSICLSRRVQNVRNWSRLPLVCWLVLVIYTDSIFFASGTAVLSNGFGIDSSDSICTKALLLCLSCYMTTKVFIYFFLVERAYIIRRSSKPRLKDTLYLFNTFGMLIPYCVVIALNFYFRFAIYENRTCRIGMKRVAMIPLIGFDILVNVYLTSLFLIPLRSLYSYKNNRNSQARTVALRTFIGSCCTLTSSVVNLTVVMVLNGEPGWICLMCCNIDILFSVLVLHWITSKDNASTLPSLRSQPTPPSPRPQHPTLTSTSSPLSDSPYEIAYLPTPPKRLVPRPPLCDIEAYELGLSEWGLGLGGKGMKVGVTTMVSARDLREEGEEGEEERLPLGVVTVETSTGDAGFG</sequence>
<keyword evidence="2" id="KW-1133">Transmembrane helix</keyword>
<feature type="transmembrane region" description="Helical" evidence="2">
    <location>
        <begin position="12"/>
        <end position="31"/>
    </location>
</feature>
<dbReference type="InParanoid" id="A0A194WWC8"/>
<feature type="transmembrane region" description="Helical" evidence="2">
    <location>
        <begin position="163"/>
        <end position="184"/>
    </location>
</feature>
<feature type="transmembrane region" description="Helical" evidence="2">
    <location>
        <begin position="83"/>
        <end position="102"/>
    </location>
</feature>
<dbReference type="AlphaFoldDB" id="A0A194WWC8"/>
<organism evidence="3 4">
    <name type="scientific">Mollisia scopiformis</name>
    <name type="common">Conifer needle endophyte fungus</name>
    <name type="synonym">Phialocephala scopiformis</name>
    <dbReference type="NCBI Taxonomy" id="149040"/>
    <lineage>
        <taxon>Eukaryota</taxon>
        <taxon>Fungi</taxon>
        <taxon>Dikarya</taxon>
        <taxon>Ascomycota</taxon>
        <taxon>Pezizomycotina</taxon>
        <taxon>Leotiomycetes</taxon>
        <taxon>Helotiales</taxon>
        <taxon>Mollisiaceae</taxon>
        <taxon>Mollisia</taxon>
    </lineage>
</organism>
<keyword evidence="2" id="KW-0812">Transmembrane</keyword>
<dbReference type="PANTHER" id="PTHR38848">
    <property type="entry name" value="G-PROTEIN COUPLED RECEPTORS FAMILY 3 PROFILE DOMAIN-CONTAINING PROTEIN"/>
    <property type="match status" value="1"/>
</dbReference>
<keyword evidence="2" id="KW-0472">Membrane</keyword>
<evidence type="ECO:0000313" key="4">
    <source>
        <dbReference type="Proteomes" id="UP000070700"/>
    </source>
</evidence>
<keyword evidence="4" id="KW-1185">Reference proteome</keyword>
<proteinExistence type="predicted"/>
<dbReference type="PANTHER" id="PTHR38848:SF3">
    <property type="entry name" value="G-PROTEIN COUPLED RECEPTORS FAMILY 3 PROFILE DOMAIN-CONTAINING PROTEIN"/>
    <property type="match status" value="1"/>
</dbReference>
<evidence type="ECO:0000256" key="2">
    <source>
        <dbReference type="SAM" id="Phobius"/>
    </source>
</evidence>
<feature type="compositionally biased region" description="Low complexity" evidence="1">
    <location>
        <begin position="277"/>
        <end position="291"/>
    </location>
</feature>
<evidence type="ECO:0000256" key="1">
    <source>
        <dbReference type="SAM" id="MobiDB-lite"/>
    </source>
</evidence>
<feature type="transmembrane region" description="Helical" evidence="2">
    <location>
        <begin position="205"/>
        <end position="226"/>
    </location>
</feature>
<dbReference type="RefSeq" id="XP_018066633.1">
    <property type="nucleotide sequence ID" value="XM_018205809.1"/>
</dbReference>
<gene>
    <name evidence="3" type="ORF">LY89DRAFT_204578</name>
</gene>